<dbReference type="PANTHER" id="PTHR46268:SF6">
    <property type="entry name" value="UNIVERSAL STRESS PROTEIN UP12"/>
    <property type="match status" value="1"/>
</dbReference>
<dbReference type="SUPFAM" id="SSF52402">
    <property type="entry name" value="Adenine nucleotide alpha hydrolases-like"/>
    <property type="match status" value="2"/>
</dbReference>
<feature type="region of interest" description="Disordered" evidence="2">
    <location>
        <begin position="1"/>
        <end position="22"/>
    </location>
</feature>
<name>A0A9X3UE66_9HYPH</name>
<dbReference type="InterPro" id="IPR014729">
    <property type="entry name" value="Rossmann-like_a/b/a_fold"/>
</dbReference>
<accession>A0A9X3UE66</accession>
<dbReference type="PRINTS" id="PR01438">
    <property type="entry name" value="UNVRSLSTRESS"/>
</dbReference>
<keyword evidence="5" id="KW-1185">Reference proteome</keyword>
<organism evidence="4 5">
    <name type="scientific">Hoeflea prorocentri</name>
    <dbReference type="NCBI Taxonomy" id="1922333"/>
    <lineage>
        <taxon>Bacteria</taxon>
        <taxon>Pseudomonadati</taxon>
        <taxon>Pseudomonadota</taxon>
        <taxon>Alphaproteobacteria</taxon>
        <taxon>Hyphomicrobiales</taxon>
        <taxon>Rhizobiaceae</taxon>
        <taxon>Hoeflea</taxon>
    </lineage>
</organism>
<comment type="caution">
    <text evidence="4">The sequence shown here is derived from an EMBL/GenBank/DDBJ whole genome shotgun (WGS) entry which is preliminary data.</text>
</comment>
<dbReference type="InterPro" id="IPR006015">
    <property type="entry name" value="Universal_stress_UspA"/>
</dbReference>
<comment type="similarity">
    <text evidence="1">Belongs to the universal stress protein A family.</text>
</comment>
<dbReference type="RefSeq" id="WP_267988928.1">
    <property type="nucleotide sequence ID" value="NZ_JAPJZI010000001.1"/>
</dbReference>
<dbReference type="PANTHER" id="PTHR46268">
    <property type="entry name" value="STRESS RESPONSE PROTEIN NHAX"/>
    <property type="match status" value="1"/>
</dbReference>
<evidence type="ECO:0000313" key="5">
    <source>
        <dbReference type="Proteomes" id="UP001151234"/>
    </source>
</evidence>
<proteinExistence type="inferred from homology"/>
<dbReference type="Gene3D" id="3.40.50.12370">
    <property type="match status" value="1"/>
</dbReference>
<dbReference type="EMBL" id="JAPJZI010000001">
    <property type="protein sequence ID" value="MDA5397467.1"/>
    <property type="molecule type" value="Genomic_DNA"/>
</dbReference>
<dbReference type="CDD" id="cd00293">
    <property type="entry name" value="USP-like"/>
    <property type="match status" value="2"/>
</dbReference>
<feature type="compositionally biased region" description="Polar residues" evidence="2">
    <location>
        <begin position="12"/>
        <end position="22"/>
    </location>
</feature>
<gene>
    <name evidence="4" type="ORF">OQ273_02675</name>
</gene>
<evidence type="ECO:0000256" key="1">
    <source>
        <dbReference type="ARBA" id="ARBA00008791"/>
    </source>
</evidence>
<feature type="domain" description="UspA" evidence="3">
    <location>
        <begin position="171"/>
        <end position="316"/>
    </location>
</feature>
<dbReference type="AlphaFoldDB" id="A0A9X3UE66"/>
<sequence>MQSKPVEDTDQNEQPFASENGNNGLVPNVVACVDTSPVSRKVVSHARTIARALGGELSLVHFVETGTDNAQSPSDPIEWDIRRRKANLFLSSLASQFESRQRPLAFNVLEGNSIDQIECPGGHAFNITAFCRSSEVSKRTIGATARRIVDGSAGSLLLVPNTVPQTEEVTYSRILVPLDGSSRAEAAIPVAMRIAKHEKAEIVLLHVTPKIDLIGGAGQRVKDMELQEELTRRNARLAREYIERTRASLLGSGIDVRCVLLKGGDARRRIEDSITSLSIDLLVMSSHGQSGYSDVPIGDVSNFVLSRTSIPVLIVRRPHSTDLTHVYSSAEASGIRRPAGTSGI</sequence>
<evidence type="ECO:0000259" key="3">
    <source>
        <dbReference type="Pfam" id="PF00582"/>
    </source>
</evidence>
<evidence type="ECO:0000313" key="4">
    <source>
        <dbReference type="EMBL" id="MDA5397467.1"/>
    </source>
</evidence>
<dbReference type="InterPro" id="IPR006016">
    <property type="entry name" value="UspA"/>
</dbReference>
<protein>
    <submittedName>
        <fullName evidence="4">Universal stress protein</fullName>
    </submittedName>
</protein>
<dbReference type="Pfam" id="PF00582">
    <property type="entry name" value="Usp"/>
    <property type="match status" value="2"/>
</dbReference>
<evidence type="ECO:0000256" key="2">
    <source>
        <dbReference type="SAM" id="MobiDB-lite"/>
    </source>
</evidence>
<reference evidence="4" key="1">
    <citation type="submission" date="2022-11" db="EMBL/GenBank/DDBJ databases">
        <title>Draft genome sequence of Hoeflea poritis E7-10 and Hoeflea prorocentri PM5-8, separated from scleractinian coral Porites lutea and marine dinoflagellate.</title>
        <authorList>
            <person name="Zhang G."/>
            <person name="Wei Q."/>
            <person name="Cai L."/>
        </authorList>
    </citation>
    <scope>NUCLEOTIDE SEQUENCE</scope>
    <source>
        <strain evidence="4">PM5-8</strain>
    </source>
</reference>
<dbReference type="Gene3D" id="3.40.50.620">
    <property type="entry name" value="HUPs"/>
    <property type="match status" value="1"/>
</dbReference>
<feature type="domain" description="UspA" evidence="3">
    <location>
        <begin position="28"/>
        <end position="89"/>
    </location>
</feature>
<dbReference type="Proteomes" id="UP001151234">
    <property type="component" value="Unassembled WGS sequence"/>
</dbReference>